<dbReference type="EMBL" id="BASE01000069">
    <property type="protein sequence ID" value="GAM14767.1"/>
    <property type="molecule type" value="Genomic_DNA"/>
</dbReference>
<protein>
    <submittedName>
        <fullName evidence="6">Oligo-1,6-glucosidase</fullName>
        <ecNumber evidence="6">3.2.1.10</ecNumber>
    </submittedName>
</protein>
<feature type="domain" description="Glycosyl hydrolase family 13 catalytic" evidence="5">
    <location>
        <begin position="13"/>
        <end position="405"/>
    </location>
</feature>
<dbReference type="GO" id="GO:0004556">
    <property type="term" value="F:alpha-amylase activity"/>
    <property type="evidence" value="ECO:0007669"/>
    <property type="project" value="TreeGrafter"/>
</dbReference>
<dbReference type="InterPro" id="IPR045857">
    <property type="entry name" value="O16G_dom_2"/>
</dbReference>
<dbReference type="PANTHER" id="PTHR10357:SF179">
    <property type="entry name" value="NEUTRAL AND BASIC AMINO ACID TRANSPORT PROTEIN RBAT"/>
    <property type="match status" value="1"/>
</dbReference>
<dbReference type="SUPFAM" id="SSF51011">
    <property type="entry name" value="Glycosyl hydrolase domain"/>
    <property type="match status" value="1"/>
</dbReference>
<dbReference type="InterPro" id="IPR013780">
    <property type="entry name" value="Glyco_hydro_b"/>
</dbReference>
<comment type="similarity">
    <text evidence="2">Belongs to the glycosyl hydrolase 13 family.</text>
</comment>
<evidence type="ECO:0000256" key="1">
    <source>
        <dbReference type="ARBA" id="ARBA00004496"/>
    </source>
</evidence>
<dbReference type="Gene3D" id="3.90.400.10">
    <property type="entry name" value="Oligo-1,6-glucosidase, Domain 2"/>
    <property type="match status" value="1"/>
</dbReference>
<dbReference type="RefSeq" id="WP_041966486.1">
    <property type="nucleotide sequence ID" value="NZ_BASE01000069.1"/>
</dbReference>
<reference evidence="6 7" key="1">
    <citation type="submission" date="2013-06" db="EMBL/GenBank/DDBJ databases">
        <title>Whole genome shotgun sequence of Bacillus selenatarsenatis SF-1.</title>
        <authorList>
            <person name="Kuroda M."/>
            <person name="Sei K."/>
            <person name="Yamashita M."/>
            <person name="Ike M."/>
        </authorList>
    </citation>
    <scope>NUCLEOTIDE SEQUENCE [LARGE SCALE GENOMIC DNA]</scope>
    <source>
        <strain evidence="6 7">SF-1</strain>
    </source>
</reference>
<dbReference type="FunFam" id="3.90.400.10:FF:000002">
    <property type="entry name" value="Sucrose isomerase"/>
    <property type="match status" value="1"/>
</dbReference>
<dbReference type="GO" id="GO:0009313">
    <property type="term" value="P:oligosaccharide catabolic process"/>
    <property type="evidence" value="ECO:0007669"/>
    <property type="project" value="TreeGrafter"/>
</dbReference>
<evidence type="ECO:0000259" key="5">
    <source>
        <dbReference type="SMART" id="SM00642"/>
    </source>
</evidence>
<evidence type="ECO:0000256" key="3">
    <source>
        <dbReference type="ARBA" id="ARBA00022801"/>
    </source>
</evidence>
<dbReference type="InterPro" id="IPR017853">
    <property type="entry name" value="GH"/>
</dbReference>
<dbReference type="AlphaFoldDB" id="A0A0A8X6V1"/>
<proteinExistence type="inferred from homology"/>
<evidence type="ECO:0000256" key="4">
    <source>
        <dbReference type="ARBA" id="ARBA00023295"/>
    </source>
</evidence>
<gene>
    <name evidence="6" type="ORF">SAMD00020551_2921</name>
</gene>
<evidence type="ECO:0000313" key="7">
    <source>
        <dbReference type="Proteomes" id="UP000031014"/>
    </source>
</evidence>
<comment type="subcellular location">
    <subcellularLocation>
        <location evidence="1">Cytoplasm</location>
    </subcellularLocation>
</comment>
<sequence>MDSKWWHNSVVYQVYPRSFKDSNGDGIGDLQGILSKLDYIKELGADMIWLCPVYASPNDDNGYDISNYYQIHPEFGTMEDMDLLIAEADKRGIGIMMDIVANHTSDEHPWFIESKSSKNNPYRDYYVWRDGVDDGPPSELQSIFSGSAWELDSETDQYYLHMFSKKQPDLNWHHPPVREAIYEVMRFWINKGIKGFRFDVIDLIAKELDQGIIANGPLLHTYLQEMHREVLEDADIVTVGETGGADLEQAILFTSAERKELDMVFSFEHIALDEQAGRQKWDLKMLDLDDLKRVLSNWQTGLAGKGWNSLFWSNHDQPRIVSRWGNDQEFRYESATMLGTLLHLMRGTPYIYQGEEIGMTNVQFPELESYRDIETINMYRERKEQGFSHGDIMESIYVKGRDNARTPMQWNAEDNAGFTEGTPWIGINPNYSAINVENDLNGDKSIYQFYKKLIKLRKNNELIVYADYRLLDSEPEVFAYARNYQNEEWRVLCNFTGREVESSLLCDGEIIVRNYDSPAKKLRPYEAIVYKLKNKL</sequence>
<dbReference type="STRING" id="1321606.SAMD00020551_2921"/>
<dbReference type="FunFam" id="3.20.20.80:FF:000064">
    <property type="entry name" value="Oligo-1,6-glucosidase"/>
    <property type="match status" value="2"/>
</dbReference>
<dbReference type="Gene3D" id="2.60.40.1180">
    <property type="entry name" value="Golgi alpha-mannosidase II"/>
    <property type="match status" value="1"/>
</dbReference>
<keyword evidence="4 6" id="KW-0326">Glycosidase</keyword>
<evidence type="ECO:0000313" key="6">
    <source>
        <dbReference type="EMBL" id="GAM14767.1"/>
    </source>
</evidence>
<dbReference type="CDD" id="cd11333">
    <property type="entry name" value="AmyAc_SI_OligoGlu_DGase"/>
    <property type="match status" value="1"/>
</dbReference>
<accession>A0A0A8X6V1</accession>
<dbReference type="InterPro" id="IPR006047">
    <property type="entry name" value="GH13_cat_dom"/>
</dbReference>
<organism evidence="6 7">
    <name type="scientific">Mesobacillus selenatarsenatis (strain DSM 18680 / JCM 14380 / FERM P-15431 / SF-1)</name>
    <dbReference type="NCBI Taxonomy" id="1321606"/>
    <lineage>
        <taxon>Bacteria</taxon>
        <taxon>Bacillati</taxon>
        <taxon>Bacillota</taxon>
        <taxon>Bacilli</taxon>
        <taxon>Bacillales</taxon>
        <taxon>Bacillaceae</taxon>
        <taxon>Mesobacillus</taxon>
    </lineage>
</organism>
<dbReference type="GO" id="GO:0004574">
    <property type="term" value="F:oligo-1,6-glucosidase activity"/>
    <property type="evidence" value="ECO:0007669"/>
    <property type="project" value="UniProtKB-EC"/>
</dbReference>
<comment type="caution">
    <text evidence="6">The sequence shown here is derived from an EMBL/GenBank/DDBJ whole genome shotgun (WGS) entry which is preliminary data.</text>
</comment>
<dbReference type="Pfam" id="PF00128">
    <property type="entry name" value="Alpha-amylase"/>
    <property type="match status" value="1"/>
</dbReference>
<dbReference type="SUPFAM" id="SSF51445">
    <property type="entry name" value="(Trans)glycosidases"/>
    <property type="match status" value="1"/>
</dbReference>
<name>A0A0A8X6V1_MESS1</name>
<dbReference type="PANTHER" id="PTHR10357">
    <property type="entry name" value="ALPHA-AMYLASE FAMILY MEMBER"/>
    <property type="match status" value="1"/>
</dbReference>
<keyword evidence="7" id="KW-1185">Reference proteome</keyword>
<dbReference type="Gene3D" id="3.20.20.80">
    <property type="entry name" value="Glycosidases"/>
    <property type="match status" value="1"/>
</dbReference>
<dbReference type="GO" id="GO:0005737">
    <property type="term" value="C:cytoplasm"/>
    <property type="evidence" value="ECO:0007669"/>
    <property type="project" value="UniProtKB-SubCell"/>
</dbReference>
<dbReference type="EC" id="3.2.1.10" evidence="6"/>
<dbReference type="NCBIfam" id="NF008183">
    <property type="entry name" value="PRK10933.1"/>
    <property type="match status" value="1"/>
</dbReference>
<dbReference type="Proteomes" id="UP000031014">
    <property type="component" value="Unassembled WGS sequence"/>
</dbReference>
<evidence type="ECO:0000256" key="2">
    <source>
        <dbReference type="ARBA" id="ARBA00008061"/>
    </source>
</evidence>
<dbReference type="OrthoDB" id="9805159at2"/>
<dbReference type="SMART" id="SM00642">
    <property type="entry name" value="Aamy"/>
    <property type="match status" value="1"/>
</dbReference>
<keyword evidence="3 6" id="KW-0378">Hydrolase</keyword>